<organism evidence="2">
    <name type="scientific">uncultured Rubrobacteraceae bacterium</name>
    <dbReference type="NCBI Taxonomy" id="349277"/>
    <lineage>
        <taxon>Bacteria</taxon>
        <taxon>Bacillati</taxon>
        <taxon>Actinomycetota</taxon>
        <taxon>Rubrobacteria</taxon>
        <taxon>Rubrobacterales</taxon>
        <taxon>Rubrobacteraceae</taxon>
        <taxon>environmental samples</taxon>
    </lineage>
</organism>
<accession>A0A6J4PGD2</accession>
<feature type="compositionally biased region" description="Low complexity" evidence="1">
    <location>
        <begin position="31"/>
        <end position="44"/>
    </location>
</feature>
<feature type="compositionally biased region" description="Basic and acidic residues" evidence="1">
    <location>
        <begin position="1"/>
        <end position="12"/>
    </location>
</feature>
<feature type="region of interest" description="Disordered" evidence="1">
    <location>
        <begin position="1"/>
        <end position="58"/>
    </location>
</feature>
<feature type="non-terminal residue" evidence="2">
    <location>
        <position position="58"/>
    </location>
</feature>
<evidence type="ECO:0000313" key="2">
    <source>
        <dbReference type="EMBL" id="CAA9413688.1"/>
    </source>
</evidence>
<protein>
    <submittedName>
        <fullName evidence="2">Uncharacterized protein</fullName>
    </submittedName>
</protein>
<evidence type="ECO:0000256" key="1">
    <source>
        <dbReference type="SAM" id="MobiDB-lite"/>
    </source>
</evidence>
<proteinExistence type="predicted"/>
<dbReference type="EMBL" id="CADCUT010000128">
    <property type="protein sequence ID" value="CAA9413688.1"/>
    <property type="molecule type" value="Genomic_DNA"/>
</dbReference>
<gene>
    <name evidence="2" type="ORF">AVDCRST_MAG03-2042</name>
</gene>
<sequence length="58" mass="6017">EEGRTQEDRHPGGADYLAQDPRQARPPPLALAPSLGRGPSLASSPAPPRPQASGHLAL</sequence>
<reference evidence="2" key="1">
    <citation type="submission" date="2020-02" db="EMBL/GenBank/DDBJ databases">
        <authorList>
            <person name="Meier V. D."/>
        </authorList>
    </citation>
    <scope>NUCLEOTIDE SEQUENCE</scope>
    <source>
        <strain evidence="2">AVDCRST_MAG03</strain>
    </source>
</reference>
<feature type="non-terminal residue" evidence="2">
    <location>
        <position position="1"/>
    </location>
</feature>
<dbReference type="AlphaFoldDB" id="A0A6J4PGD2"/>
<name>A0A6J4PGD2_9ACTN</name>